<dbReference type="CDD" id="cd16441">
    <property type="entry name" value="beta_Kdo_transferase_KpsS"/>
    <property type="match status" value="1"/>
</dbReference>
<evidence type="ECO:0000256" key="1">
    <source>
        <dbReference type="SAM" id="Phobius"/>
    </source>
</evidence>
<dbReference type="Pfam" id="PF05159">
    <property type="entry name" value="Capsule_synth"/>
    <property type="match status" value="1"/>
</dbReference>
<gene>
    <name evidence="2" type="ORF">SAMN05421749_104268</name>
</gene>
<protein>
    <submittedName>
        <fullName evidence="2">Capsular polysaccharide export protein</fullName>
    </submittedName>
</protein>
<dbReference type="GO" id="GO:0000271">
    <property type="term" value="P:polysaccharide biosynthetic process"/>
    <property type="evidence" value="ECO:0007669"/>
    <property type="project" value="InterPro"/>
</dbReference>
<proteinExistence type="predicted"/>
<dbReference type="OrthoDB" id="9794206at2"/>
<evidence type="ECO:0000313" key="3">
    <source>
        <dbReference type="Proteomes" id="UP000242317"/>
    </source>
</evidence>
<keyword evidence="1" id="KW-1133">Transmembrane helix</keyword>
<keyword evidence="1" id="KW-0812">Transmembrane</keyword>
<dbReference type="GO" id="GO:0015774">
    <property type="term" value="P:polysaccharide transport"/>
    <property type="evidence" value="ECO:0007669"/>
    <property type="project" value="InterPro"/>
</dbReference>
<evidence type="ECO:0000313" key="2">
    <source>
        <dbReference type="EMBL" id="SDC37069.1"/>
    </source>
</evidence>
<feature type="transmembrane region" description="Helical" evidence="1">
    <location>
        <begin position="163"/>
        <end position="181"/>
    </location>
</feature>
<dbReference type="InterPro" id="IPR007833">
    <property type="entry name" value="Capsule_polysaccharide_synth"/>
</dbReference>
<reference evidence="3" key="1">
    <citation type="submission" date="2016-09" db="EMBL/GenBank/DDBJ databases">
        <authorList>
            <person name="Varghese N."/>
            <person name="Submissions S."/>
        </authorList>
    </citation>
    <scope>NUCLEOTIDE SEQUENCE [LARGE SCALE GENOMIC DNA]</scope>
    <source>
        <strain evidence="3">ANC 3699</strain>
    </source>
</reference>
<accession>A0A1G6L122</accession>
<organism evidence="2 3">
    <name type="scientific">Acinetobacter marinus</name>
    <dbReference type="NCBI Taxonomy" id="281375"/>
    <lineage>
        <taxon>Bacteria</taxon>
        <taxon>Pseudomonadati</taxon>
        <taxon>Pseudomonadota</taxon>
        <taxon>Gammaproteobacteria</taxon>
        <taxon>Moraxellales</taxon>
        <taxon>Moraxellaceae</taxon>
        <taxon>Acinetobacter</taxon>
    </lineage>
</organism>
<sequence>MALHIHQLMQSQRILLLQGPMGSYFTELAKWLKTHQKQYYKVNFNGGDWFFSRGLDNVHYRGKLADFDEWLIAQIKEKNIDAMVCFGDCRFYHRIAKRVSEELQIDFFVFEEGYVRPNYITFEQNGVNDFSHFKSFYMQSDQTIPDIPLTDHPKNVDASFNRLIGSAILFYLMWVLCWVLYPHYRHHRMIRPSVEVYYWLRAGMRKLINKQVDSHKFLNLIQHQTDRYFIVALQVHNDSQVQVHSDYVDVRDFIHEVIVSFAHHAPASQHIVFKHHPMDRGYRHYGALLRELAHEYALEGRVHYVCDVHLPTLMKHSLGVVTINSTTGIQALHHGKPVIALGRAIYNLPKLTFQGGLDQFWKNPGRVNRLHYRRFRYALVHYSQLNGAYYGRSPWMQSYDEKLLESRFQRLIGAQNGAERQDKIRIVKD</sequence>
<dbReference type="Proteomes" id="UP000242317">
    <property type="component" value="Unassembled WGS sequence"/>
</dbReference>
<keyword evidence="1" id="KW-0472">Membrane</keyword>
<name>A0A1G6L122_9GAMM</name>
<dbReference type="AlphaFoldDB" id="A0A1G6L122"/>
<dbReference type="RefSeq" id="WP_092619496.1">
    <property type="nucleotide sequence ID" value="NZ_FMYK01000004.1"/>
</dbReference>
<keyword evidence="3" id="KW-1185">Reference proteome</keyword>
<dbReference type="EMBL" id="FMYK01000004">
    <property type="protein sequence ID" value="SDC37069.1"/>
    <property type="molecule type" value="Genomic_DNA"/>
</dbReference>